<comment type="caution">
    <text evidence="1">The sequence shown here is derived from an EMBL/GenBank/DDBJ whole genome shotgun (WGS) entry which is preliminary data.</text>
</comment>
<dbReference type="EMBL" id="JARJCM010000097">
    <property type="protein sequence ID" value="KAJ7029832.1"/>
    <property type="molecule type" value="Genomic_DNA"/>
</dbReference>
<protein>
    <submittedName>
        <fullName evidence="1">Uncharacterized protein</fullName>
    </submittedName>
</protein>
<evidence type="ECO:0000313" key="1">
    <source>
        <dbReference type="EMBL" id="KAJ7029832.1"/>
    </source>
</evidence>
<evidence type="ECO:0000313" key="2">
    <source>
        <dbReference type="Proteomes" id="UP001218188"/>
    </source>
</evidence>
<dbReference type="AlphaFoldDB" id="A0AAD6SQ87"/>
<organism evidence="1 2">
    <name type="scientific">Mycena alexandri</name>
    <dbReference type="NCBI Taxonomy" id="1745969"/>
    <lineage>
        <taxon>Eukaryota</taxon>
        <taxon>Fungi</taxon>
        <taxon>Dikarya</taxon>
        <taxon>Basidiomycota</taxon>
        <taxon>Agaricomycotina</taxon>
        <taxon>Agaricomycetes</taxon>
        <taxon>Agaricomycetidae</taxon>
        <taxon>Agaricales</taxon>
        <taxon>Marasmiineae</taxon>
        <taxon>Mycenaceae</taxon>
        <taxon>Mycena</taxon>
    </lineage>
</organism>
<sequence>MPSLLSHSPPSFYRIMKFSACTFAILWAAATTAFGQIVISPTPGQVLSASEPFNLTFASQRYFKESSIKISVVTAPAGGAFPGGAPVIDLAPTSHSSVDTSAIYSVLVTPITLYQGPATGNHTVYVIETYNAFGGLPGIDMFAVPVIFN</sequence>
<accession>A0AAD6SQ87</accession>
<gene>
    <name evidence="1" type="ORF">C8F04DRAFT_1368727</name>
</gene>
<proteinExistence type="predicted"/>
<dbReference type="Proteomes" id="UP001218188">
    <property type="component" value="Unassembled WGS sequence"/>
</dbReference>
<reference evidence="1" key="1">
    <citation type="submission" date="2023-03" db="EMBL/GenBank/DDBJ databases">
        <title>Massive genome expansion in bonnet fungi (Mycena s.s.) driven by repeated elements and novel gene families across ecological guilds.</title>
        <authorList>
            <consortium name="Lawrence Berkeley National Laboratory"/>
            <person name="Harder C.B."/>
            <person name="Miyauchi S."/>
            <person name="Viragh M."/>
            <person name="Kuo A."/>
            <person name="Thoen E."/>
            <person name="Andreopoulos B."/>
            <person name="Lu D."/>
            <person name="Skrede I."/>
            <person name="Drula E."/>
            <person name="Henrissat B."/>
            <person name="Morin E."/>
            <person name="Kohler A."/>
            <person name="Barry K."/>
            <person name="LaButti K."/>
            <person name="Morin E."/>
            <person name="Salamov A."/>
            <person name="Lipzen A."/>
            <person name="Mereny Z."/>
            <person name="Hegedus B."/>
            <person name="Baldrian P."/>
            <person name="Stursova M."/>
            <person name="Weitz H."/>
            <person name="Taylor A."/>
            <person name="Grigoriev I.V."/>
            <person name="Nagy L.G."/>
            <person name="Martin F."/>
            <person name="Kauserud H."/>
        </authorList>
    </citation>
    <scope>NUCLEOTIDE SEQUENCE</scope>
    <source>
        <strain evidence="1">CBHHK200</strain>
    </source>
</reference>
<keyword evidence="2" id="KW-1185">Reference proteome</keyword>
<name>A0AAD6SQ87_9AGAR</name>